<dbReference type="RefSeq" id="WP_207683003.1">
    <property type="nucleotide sequence ID" value="NZ_CP061800.1"/>
</dbReference>
<keyword evidence="7" id="KW-1185">Reference proteome</keyword>
<dbReference type="PANTHER" id="PTHR32089:SF112">
    <property type="entry name" value="LYSOZYME-LIKE PROTEIN-RELATED"/>
    <property type="match status" value="1"/>
</dbReference>
<dbReference type="GO" id="GO:0006935">
    <property type="term" value="P:chemotaxis"/>
    <property type="evidence" value="ECO:0007669"/>
    <property type="project" value="InterPro"/>
</dbReference>
<keyword evidence="4" id="KW-0472">Membrane</keyword>
<feature type="transmembrane region" description="Helical" evidence="4">
    <location>
        <begin position="7"/>
        <end position="26"/>
    </location>
</feature>
<evidence type="ECO:0000313" key="7">
    <source>
        <dbReference type="Proteomes" id="UP000663722"/>
    </source>
</evidence>
<evidence type="ECO:0000256" key="1">
    <source>
        <dbReference type="ARBA" id="ARBA00023224"/>
    </source>
</evidence>
<dbReference type="PANTHER" id="PTHR32089">
    <property type="entry name" value="METHYL-ACCEPTING CHEMOTAXIS PROTEIN MCPB"/>
    <property type="match status" value="1"/>
</dbReference>
<accession>A0A975BMM5</accession>
<keyword evidence="4" id="KW-1133">Transmembrane helix</keyword>
<gene>
    <name evidence="6" type="ORF">dnm_041070</name>
</gene>
<dbReference type="PRINTS" id="PR00260">
    <property type="entry name" value="CHEMTRNSDUCR"/>
</dbReference>
<dbReference type="SMART" id="SM00283">
    <property type="entry name" value="MA"/>
    <property type="match status" value="1"/>
</dbReference>
<sequence length="378" mass="42783">MEKKQKLLFRVLLATSFLPSFVFLFIALKPLYALAGIFIFILCLLGFTKIYFNYVRRILASSHTDIQNIIQRLAGVKERTERETVNIISLLQSIIRRSKEGSEEAEAVVAYFMGNLSEDRTFGTSYVSRMLEENESAVANAGSVLRAIGQINRDFLDNLTSIFSKIETINQFVSEIDKIAFQTRLLALNAAIEAARAGESGLGFSVVAEEVRTLANRSGETASDISKTVEESMKIVSELKGNIDEQGNIGDFEIDNTEKELKETFERFKKSIDNISEAIDVLTKNYQIISKDIENATVSLQFQDVINQEIEDINASMLNFKTQFEIAYGIWEYSEDRHESDLKADITETSLTIQHKQISTVKTQQIYGKEDEDDVEFF</sequence>
<dbReference type="GO" id="GO:0004888">
    <property type="term" value="F:transmembrane signaling receptor activity"/>
    <property type="evidence" value="ECO:0007669"/>
    <property type="project" value="InterPro"/>
</dbReference>
<comment type="similarity">
    <text evidence="2">Belongs to the methyl-accepting chemotaxis (MCP) protein family.</text>
</comment>
<organism evidence="6 7">
    <name type="scientific">Desulfonema magnum</name>
    <dbReference type="NCBI Taxonomy" id="45655"/>
    <lineage>
        <taxon>Bacteria</taxon>
        <taxon>Pseudomonadati</taxon>
        <taxon>Thermodesulfobacteriota</taxon>
        <taxon>Desulfobacteria</taxon>
        <taxon>Desulfobacterales</taxon>
        <taxon>Desulfococcaceae</taxon>
        <taxon>Desulfonema</taxon>
    </lineage>
</organism>
<dbReference type="PROSITE" id="PS50111">
    <property type="entry name" value="CHEMOTAXIS_TRANSDUC_2"/>
    <property type="match status" value="1"/>
</dbReference>
<dbReference type="GO" id="GO:0016020">
    <property type="term" value="C:membrane"/>
    <property type="evidence" value="ECO:0007669"/>
    <property type="project" value="InterPro"/>
</dbReference>
<dbReference type="Proteomes" id="UP000663722">
    <property type="component" value="Chromosome"/>
</dbReference>
<evidence type="ECO:0000313" key="6">
    <source>
        <dbReference type="EMBL" id="QTA88067.1"/>
    </source>
</evidence>
<name>A0A975BMM5_9BACT</name>
<evidence type="ECO:0000256" key="2">
    <source>
        <dbReference type="ARBA" id="ARBA00029447"/>
    </source>
</evidence>
<dbReference type="KEGG" id="dmm:dnm_041070"/>
<evidence type="ECO:0000259" key="5">
    <source>
        <dbReference type="PROSITE" id="PS50111"/>
    </source>
</evidence>
<dbReference type="InterPro" id="IPR004090">
    <property type="entry name" value="Chemotax_Me-accpt_rcpt"/>
</dbReference>
<evidence type="ECO:0000256" key="4">
    <source>
        <dbReference type="SAM" id="Phobius"/>
    </source>
</evidence>
<keyword evidence="1 3" id="KW-0807">Transducer</keyword>
<dbReference type="EMBL" id="CP061800">
    <property type="protein sequence ID" value="QTA88067.1"/>
    <property type="molecule type" value="Genomic_DNA"/>
</dbReference>
<feature type="transmembrane region" description="Helical" evidence="4">
    <location>
        <begin position="32"/>
        <end position="52"/>
    </location>
</feature>
<dbReference type="SUPFAM" id="SSF58104">
    <property type="entry name" value="Methyl-accepting chemotaxis protein (MCP) signaling domain"/>
    <property type="match status" value="1"/>
</dbReference>
<reference evidence="6" key="1">
    <citation type="journal article" date="2021" name="Microb. Physiol.">
        <title>Proteogenomic Insights into the Physiology of Marine, Sulfate-Reducing, Filamentous Desulfonema limicola and Desulfonema magnum.</title>
        <authorList>
            <person name="Schnaars V."/>
            <person name="Wohlbrand L."/>
            <person name="Scheve S."/>
            <person name="Hinrichs C."/>
            <person name="Reinhardt R."/>
            <person name="Rabus R."/>
        </authorList>
    </citation>
    <scope>NUCLEOTIDE SEQUENCE</scope>
    <source>
        <strain evidence="6">4be13</strain>
    </source>
</reference>
<feature type="domain" description="Methyl-accepting transducer" evidence="5">
    <location>
        <begin position="132"/>
        <end position="311"/>
    </location>
</feature>
<proteinExistence type="inferred from homology"/>
<dbReference type="Pfam" id="PF00015">
    <property type="entry name" value="MCPsignal"/>
    <property type="match status" value="1"/>
</dbReference>
<dbReference type="GO" id="GO:0007165">
    <property type="term" value="P:signal transduction"/>
    <property type="evidence" value="ECO:0007669"/>
    <property type="project" value="UniProtKB-KW"/>
</dbReference>
<protein>
    <submittedName>
        <fullName evidence="6">Methyl-accepting chemotaxis protein signailling domain-containing protein</fullName>
    </submittedName>
</protein>
<keyword evidence="4" id="KW-0812">Transmembrane</keyword>
<dbReference type="InterPro" id="IPR004089">
    <property type="entry name" value="MCPsignal_dom"/>
</dbReference>
<dbReference type="AlphaFoldDB" id="A0A975BMM5"/>
<dbReference type="Gene3D" id="1.10.287.950">
    <property type="entry name" value="Methyl-accepting chemotaxis protein"/>
    <property type="match status" value="1"/>
</dbReference>
<evidence type="ECO:0000256" key="3">
    <source>
        <dbReference type="PROSITE-ProRule" id="PRU00284"/>
    </source>
</evidence>